<accession>A0A5B7JM07</accession>
<reference evidence="2 3" key="1">
    <citation type="submission" date="2019-05" db="EMBL/GenBank/DDBJ databases">
        <title>Another draft genome of Portunus trituberculatus and its Hox gene families provides insights of decapod evolution.</title>
        <authorList>
            <person name="Jeong J.-H."/>
            <person name="Song I."/>
            <person name="Kim S."/>
            <person name="Choi T."/>
            <person name="Kim D."/>
            <person name="Ryu S."/>
            <person name="Kim W."/>
        </authorList>
    </citation>
    <scope>NUCLEOTIDE SEQUENCE [LARGE SCALE GENOMIC DNA]</scope>
    <source>
        <tissue evidence="2">Muscle</tissue>
    </source>
</reference>
<dbReference type="Proteomes" id="UP000324222">
    <property type="component" value="Unassembled WGS sequence"/>
</dbReference>
<evidence type="ECO:0000256" key="1">
    <source>
        <dbReference type="SAM" id="MobiDB-lite"/>
    </source>
</evidence>
<evidence type="ECO:0000313" key="2">
    <source>
        <dbReference type="EMBL" id="MPC95635.1"/>
    </source>
</evidence>
<gene>
    <name evidence="2" type="ORF">E2C01_090854</name>
</gene>
<sequence length="86" mass="9653">MCIVFSLCCRFSLSGHLICLSWSPHLLVLRQDTTNPLGTPPLSQPPPLPSPIRDRRHGNTPKNLEDKSSRLLSPTLVRCLWQGSHQ</sequence>
<keyword evidence="3" id="KW-1185">Reference proteome</keyword>
<dbReference type="EMBL" id="VSRR010102941">
    <property type="protein sequence ID" value="MPC95635.1"/>
    <property type="molecule type" value="Genomic_DNA"/>
</dbReference>
<evidence type="ECO:0000313" key="3">
    <source>
        <dbReference type="Proteomes" id="UP000324222"/>
    </source>
</evidence>
<organism evidence="2 3">
    <name type="scientific">Portunus trituberculatus</name>
    <name type="common">Swimming crab</name>
    <name type="synonym">Neptunus trituberculatus</name>
    <dbReference type="NCBI Taxonomy" id="210409"/>
    <lineage>
        <taxon>Eukaryota</taxon>
        <taxon>Metazoa</taxon>
        <taxon>Ecdysozoa</taxon>
        <taxon>Arthropoda</taxon>
        <taxon>Crustacea</taxon>
        <taxon>Multicrustacea</taxon>
        <taxon>Malacostraca</taxon>
        <taxon>Eumalacostraca</taxon>
        <taxon>Eucarida</taxon>
        <taxon>Decapoda</taxon>
        <taxon>Pleocyemata</taxon>
        <taxon>Brachyura</taxon>
        <taxon>Eubrachyura</taxon>
        <taxon>Portunoidea</taxon>
        <taxon>Portunidae</taxon>
        <taxon>Portuninae</taxon>
        <taxon>Portunus</taxon>
    </lineage>
</organism>
<feature type="region of interest" description="Disordered" evidence="1">
    <location>
        <begin position="33"/>
        <end position="70"/>
    </location>
</feature>
<dbReference type="AlphaFoldDB" id="A0A5B7JM07"/>
<comment type="caution">
    <text evidence="2">The sequence shown here is derived from an EMBL/GenBank/DDBJ whole genome shotgun (WGS) entry which is preliminary data.</text>
</comment>
<proteinExistence type="predicted"/>
<name>A0A5B7JM07_PORTR</name>
<protein>
    <submittedName>
        <fullName evidence="2">Uncharacterized protein</fullName>
    </submittedName>
</protein>
<feature type="compositionally biased region" description="Pro residues" evidence="1">
    <location>
        <begin position="38"/>
        <end position="50"/>
    </location>
</feature>